<dbReference type="PANTHER" id="PTHR34482:SF36">
    <property type="entry name" value="RETROTRANSPOSON GAG DOMAIN-CONTAINING PROTEIN"/>
    <property type="match status" value="1"/>
</dbReference>
<feature type="domain" description="CCHC-type" evidence="3">
    <location>
        <begin position="284"/>
        <end position="300"/>
    </location>
</feature>
<evidence type="ECO:0000256" key="1">
    <source>
        <dbReference type="PROSITE-ProRule" id="PRU00047"/>
    </source>
</evidence>
<dbReference type="InterPro" id="IPR001878">
    <property type="entry name" value="Znf_CCHC"/>
</dbReference>
<keyword evidence="1" id="KW-0863">Zinc-finger</keyword>
<dbReference type="AlphaFoldDB" id="A0ABD3DTV0"/>
<reference evidence="5" key="1">
    <citation type="journal article" date="2024" name="IScience">
        <title>Strigolactones Initiate the Formation of Haustorium-like Structures in Castilleja.</title>
        <authorList>
            <person name="Buerger M."/>
            <person name="Peterson D."/>
            <person name="Chory J."/>
        </authorList>
    </citation>
    <scope>NUCLEOTIDE SEQUENCE [LARGE SCALE GENOMIC DNA]</scope>
</reference>
<keyword evidence="1" id="KW-0479">Metal-binding</keyword>
<sequence>MAPTRNGNNARGQAPIDPEITNAVERTFAYFLQNLQDNGGGSGSRNGRVAEQFRQYRPPSFNGRDGPAAVEEWFRALERIFRVIECEDAQKITCATYQLVEDAGHWWEGVLRNQTEAEKLNFTWEGFKTAIMDKYFPQSYADQKENEFLHLQQRSMTVTDYERKFNELCRFAPHLVSTDARKSMRFALGLRPEVSSILAGQGDLPYAELVKRAERVEAITKKNVGGSSSGLVNEKRKWNEDNYDNNYKQARVGGDDQYAKGNNKPRCRDCGKHHFGACIKGHGKCYRCHLPGHNANNCPRSNQKFGEPQGQGQRGNGQRQGGNARMYAMAGDDDERDME</sequence>
<keyword evidence="5" id="KW-1185">Reference proteome</keyword>
<protein>
    <recommendedName>
        <fullName evidence="3">CCHC-type domain-containing protein</fullName>
    </recommendedName>
</protein>
<evidence type="ECO:0000313" key="4">
    <source>
        <dbReference type="EMBL" id="KAL3644276.1"/>
    </source>
</evidence>
<accession>A0ABD3DTV0</accession>
<name>A0ABD3DTV0_9LAMI</name>
<dbReference type="Proteomes" id="UP001632038">
    <property type="component" value="Unassembled WGS sequence"/>
</dbReference>
<organism evidence="4 5">
    <name type="scientific">Castilleja foliolosa</name>
    <dbReference type="NCBI Taxonomy" id="1961234"/>
    <lineage>
        <taxon>Eukaryota</taxon>
        <taxon>Viridiplantae</taxon>
        <taxon>Streptophyta</taxon>
        <taxon>Embryophyta</taxon>
        <taxon>Tracheophyta</taxon>
        <taxon>Spermatophyta</taxon>
        <taxon>Magnoliopsida</taxon>
        <taxon>eudicotyledons</taxon>
        <taxon>Gunneridae</taxon>
        <taxon>Pentapetalae</taxon>
        <taxon>asterids</taxon>
        <taxon>lamiids</taxon>
        <taxon>Lamiales</taxon>
        <taxon>Orobanchaceae</taxon>
        <taxon>Pedicularideae</taxon>
        <taxon>Castillejinae</taxon>
        <taxon>Castilleja</taxon>
    </lineage>
</organism>
<dbReference type="InterPro" id="IPR005162">
    <property type="entry name" value="Retrotrans_gag_dom"/>
</dbReference>
<proteinExistence type="predicted"/>
<evidence type="ECO:0000313" key="5">
    <source>
        <dbReference type="Proteomes" id="UP001632038"/>
    </source>
</evidence>
<evidence type="ECO:0000256" key="2">
    <source>
        <dbReference type="SAM" id="MobiDB-lite"/>
    </source>
</evidence>
<comment type="caution">
    <text evidence="4">The sequence shown here is derived from an EMBL/GenBank/DDBJ whole genome shotgun (WGS) entry which is preliminary data.</text>
</comment>
<dbReference type="EMBL" id="JAVIJP010000015">
    <property type="protein sequence ID" value="KAL3644276.1"/>
    <property type="molecule type" value="Genomic_DNA"/>
</dbReference>
<dbReference type="GO" id="GO:0008270">
    <property type="term" value="F:zinc ion binding"/>
    <property type="evidence" value="ECO:0007669"/>
    <property type="project" value="UniProtKB-KW"/>
</dbReference>
<dbReference type="PROSITE" id="PS50158">
    <property type="entry name" value="ZF_CCHC"/>
    <property type="match status" value="1"/>
</dbReference>
<dbReference type="PANTHER" id="PTHR34482">
    <property type="entry name" value="DNA DAMAGE-INDUCIBLE PROTEIN 1-LIKE"/>
    <property type="match status" value="1"/>
</dbReference>
<evidence type="ECO:0000259" key="3">
    <source>
        <dbReference type="PROSITE" id="PS50158"/>
    </source>
</evidence>
<feature type="region of interest" description="Disordered" evidence="2">
    <location>
        <begin position="299"/>
        <end position="339"/>
    </location>
</feature>
<keyword evidence="1" id="KW-0862">Zinc</keyword>
<gene>
    <name evidence="4" type="ORF">CASFOL_012208</name>
</gene>
<dbReference type="Pfam" id="PF03732">
    <property type="entry name" value="Retrotrans_gag"/>
    <property type="match status" value="1"/>
</dbReference>